<sequence length="109" mass="13286">MNANGMARGYMAKGMNEEQFLQHVLYCMETELMEREENLAIWHRWTSNRKQCQLGFVLKGELFMFDLNREIIRSLQKRSPYALDRFLWTELLKYEITVQDDHYLRTVFR</sequence>
<gene>
    <name evidence="1" type="ORF">GCM10008967_37190</name>
</gene>
<name>A0ABN0WPB3_9BACI</name>
<comment type="caution">
    <text evidence="1">The sequence shown here is derived from an EMBL/GenBank/DDBJ whole genome shotgun (WGS) entry which is preliminary data.</text>
</comment>
<protein>
    <submittedName>
        <fullName evidence="1">Uncharacterized protein</fullName>
    </submittedName>
</protein>
<dbReference type="RefSeq" id="WP_343802546.1">
    <property type="nucleotide sequence ID" value="NZ_BAAADJ010000062.1"/>
</dbReference>
<dbReference type="Proteomes" id="UP001500782">
    <property type="component" value="Unassembled WGS sequence"/>
</dbReference>
<dbReference type="EMBL" id="BAAADJ010000062">
    <property type="protein sequence ID" value="GAA0343312.1"/>
    <property type="molecule type" value="Genomic_DNA"/>
</dbReference>
<organism evidence="1 2">
    <name type="scientific">Bacillus carboniphilus</name>
    <dbReference type="NCBI Taxonomy" id="86663"/>
    <lineage>
        <taxon>Bacteria</taxon>
        <taxon>Bacillati</taxon>
        <taxon>Bacillota</taxon>
        <taxon>Bacilli</taxon>
        <taxon>Bacillales</taxon>
        <taxon>Bacillaceae</taxon>
        <taxon>Bacillus</taxon>
    </lineage>
</organism>
<keyword evidence="2" id="KW-1185">Reference proteome</keyword>
<evidence type="ECO:0000313" key="2">
    <source>
        <dbReference type="Proteomes" id="UP001500782"/>
    </source>
</evidence>
<accession>A0ABN0WPB3</accession>
<reference evidence="1 2" key="1">
    <citation type="journal article" date="2019" name="Int. J. Syst. Evol. Microbiol.">
        <title>The Global Catalogue of Microorganisms (GCM) 10K type strain sequencing project: providing services to taxonomists for standard genome sequencing and annotation.</title>
        <authorList>
            <consortium name="The Broad Institute Genomics Platform"/>
            <consortium name="The Broad Institute Genome Sequencing Center for Infectious Disease"/>
            <person name="Wu L."/>
            <person name="Ma J."/>
        </authorList>
    </citation>
    <scope>NUCLEOTIDE SEQUENCE [LARGE SCALE GENOMIC DNA]</scope>
    <source>
        <strain evidence="1 2">JCM 9731</strain>
    </source>
</reference>
<proteinExistence type="predicted"/>
<evidence type="ECO:0000313" key="1">
    <source>
        <dbReference type="EMBL" id="GAA0343312.1"/>
    </source>
</evidence>